<comment type="caution">
    <text evidence="2">The sequence shown here is derived from an EMBL/GenBank/DDBJ whole genome shotgun (WGS) entry which is preliminary data.</text>
</comment>
<reference evidence="2 3" key="1">
    <citation type="submission" date="2024-09" db="EMBL/GenBank/DDBJ databases">
        <authorList>
            <person name="Sun Q."/>
            <person name="Mori K."/>
        </authorList>
    </citation>
    <scope>NUCLEOTIDE SEQUENCE [LARGE SCALE GENOMIC DNA]</scope>
    <source>
        <strain evidence="2 3">TBRC 1851</strain>
    </source>
</reference>
<evidence type="ECO:0000313" key="2">
    <source>
        <dbReference type="EMBL" id="MFC0865047.1"/>
    </source>
</evidence>
<name>A0ABV6UA55_9ACTN</name>
<organism evidence="2 3">
    <name type="scientific">Sphaerimonospora cavernae</name>
    <dbReference type="NCBI Taxonomy" id="1740611"/>
    <lineage>
        <taxon>Bacteria</taxon>
        <taxon>Bacillati</taxon>
        <taxon>Actinomycetota</taxon>
        <taxon>Actinomycetes</taxon>
        <taxon>Streptosporangiales</taxon>
        <taxon>Streptosporangiaceae</taxon>
        <taxon>Sphaerimonospora</taxon>
    </lineage>
</organism>
<feature type="region of interest" description="Disordered" evidence="1">
    <location>
        <begin position="57"/>
        <end position="83"/>
    </location>
</feature>
<feature type="compositionally biased region" description="Basic and acidic residues" evidence="1">
    <location>
        <begin position="1"/>
        <end position="14"/>
    </location>
</feature>
<dbReference type="Proteomes" id="UP001589870">
    <property type="component" value="Unassembled WGS sequence"/>
</dbReference>
<dbReference type="InterPro" id="IPR010985">
    <property type="entry name" value="Ribbon_hlx_hlx"/>
</dbReference>
<evidence type="ECO:0000256" key="1">
    <source>
        <dbReference type="SAM" id="MobiDB-lite"/>
    </source>
</evidence>
<evidence type="ECO:0000313" key="3">
    <source>
        <dbReference type="Proteomes" id="UP001589870"/>
    </source>
</evidence>
<sequence length="119" mass="13422">MSMHEESWPPKDIELTLDQDSEIDSESEEIYDTKGNRITDEYVAQAIADVHRAIDEGRVPVPTGRGGRPSLTGESRHSPRISFRIPEELCEHAKARARQEGKTISALAREAFEQYLRAS</sequence>
<feature type="region of interest" description="Disordered" evidence="1">
    <location>
        <begin position="1"/>
        <end position="30"/>
    </location>
</feature>
<evidence type="ECO:0008006" key="4">
    <source>
        <dbReference type="Google" id="ProtNLM"/>
    </source>
</evidence>
<dbReference type="EMBL" id="JBHMQT010000047">
    <property type="protein sequence ID" value="MFC0865047.1"/>
    <property type="molecule type" value="Genomic_DNA"/>
</dbReference>
<accession>A0ABV6UA55</accession>
<feature type="compositionally biased region" description="Acidic residues" evidence="1">
    <location>
        <begin position="15"/>
        <end position="30"/>
    </location>
</feature>
<keyword evidence="3" id="KW-1185">Reference proteome</keyword>
<gene>
    <name evidence="2" type="ORF">ACFHYQ_22395</name>
</gene>
<protein>
    <recommendedName>
        <fullName evidence="4">Ribbon-helix-helix protein, CopG family</fullName>
    </recommendedName>
</protein>
<dbReference type="SUPFAM" id="SSF47598">
    <property type="entry name" value="Ribbon-helix-helix"/>
    <property type="match status" value="1"/>
</dbReference>
<proteinExistence type="predicted"/>
<dbReference type="RefSeq" id="WP_394303093.1">
    <property type="nucleotide sequence ID" value="NZ_JBHMQT010000047.1"/>
</dbReference>